<dbReference type="Gene3D" id="3.40.50.1820">
    <property type="entry name" value="alpha/beta hydrolase"/>
    <property type="match status" value="1"/>
</dbReference>
<accession>A0A370G3C7</accession>
<dbReference type="Proteomes" id="UP000254958">
    <property type="component" value="Unassembled WGS sequence"/>
</dbReference>
<evidence type="ECO:0000313" key="4">
    <source>
        <dbReference type="Proteomes" id="UP000254958"/>
    </source>
</evidence>
<dbReference type="AlphaFoldDB" id="A0A370G3C7"/>
<evidence type="ECO:0000256" key="1">
    <source>
        <dbReference type="SAM" id="SignalP"/>
    </source>
</evidence>
<comment type="caution">
    <text evidence="3">The sequence shown here is derived from an EMBL/GenBank/DDBJ whole genome shotgun (WGS) entry which is preliminary data.</text>
</comment>
<keyword evidence="1" id="KW-0732">Signal</keyword>
<dbReference type="GO" id="GO:0004185">
    <property type="term" value="F:serine-type carboxypeptidase activity"/>
    <property type="evidence" value="ECO:0007669"/>
    <property type="project" value="InterPro"/>
</dbReference>
<proteinExistence type="predicted"/>
<keyword evidence="3" id="KW-0378">Hydrolase</keyword>
<dbReference type="GO" id="GO:0006508">
    <property type="term" value="P:proteolysis"/>
    <property type="evidence" value="ECO:0007669"/>
    <property type="project" value="InterPro"/>
</dbReference>
<dbReference type="RefSeq" id="WP_170143170.1">
    <property type="nucleotide sequence ID" value="NZ_BJMI01000003.1"/>
</dbReference>
<feature type="chain" id="PRO_5044585263" evidence="1">
    <location>
        <begin position="29"/>
        <end position="509"/>
    </location>
</feature>
<evidence type="ECO:0000313" key="3">
    <source>
        <dbReference type="EMBL" id="RDI38232.1"/>
    </source>
</evidence>
<evidence type="ECO:0000313" key="2">
    <source>
        <dbReference type="EMBL" id="MBB2186564.1"/>
    </source>
</evidence>
<dbReference type="Proteomes" id="UP000562982">
    <property type="component" value="Unassembled WGS sequence"/>
</dbReference>
<dbReference type="Pfam" id="PF00450">
    <property type="entry name" value="Peptidase_S10"/>
    <property type="match status" value="1"/>
</dbReference>
<dbReference type="InterPro" id="IPR001563">
    <property type="entry name" value="Peptidase_S10"/>
</dbReference>
<name>A0A370G3C7_GLULI</name>
<dbReference type="InterPro" id="IPR029058">
    <property type="entry name" value="AB_hydrolase_fold"/>
</dbReference>
<protein>
    <submittedName>
        <fullName evidence="3">Carboxypeptidase C (Cathepsin A)</fullName>
    </submittedName>
    <submittedName>
        <fullName evidence="2">Peptidase S10</fullName>
    </submittedName>
</protein>
<evidence type="ECO:0000313" key="5">
    <source>
        <dbReference type="Proteomes" id="UP000562982"/>
    </source>
</evidence>
<dbReference type="EMBL" id="JABEQI010000004">
    <property type="protein sequence ID" value="MBB2186564.1"/>
    <property type="molecule type" value="Genomic_DNA"/>
</dbReference>
<feature type="signal peptide" evidence="1">
    <location>
        <begin position="1"/>
        <end position="28"/>
    </location>
</feature>
<reference evidence="3 4" key="1">
    <citation type="submission" date="2018-07" db="EMBL/GenBank/DDBJ databases">
        <title>Genomic Encyclopedia of Type Strains, Phase IV (KMG-IV): sequencing the most valuable type-strain genomes for metagenomic binning, comparative biology and taxonomic classification.</title>
        <authorList>
            <person name="Goeker M."/>
        </authorList>
    </citation>
    <scope>NUCLEOTIDE SEQUENCE [LARGE SCALE GENOMIC DNA]</scope>
    <source>
        <strain evidence="3 4">DSM 5603</strain>
    </source>
</reference>
<reference evidence="2 5" key="2">
    <citation type="submission" date="2020-04" db="EMBL/GenBank/DDBJ databases">
        <title>Description of novel Gluconacetobacter.</title>
        <authorList>
            <person name="Sombolestani A."/>
        </authorList>
    </citation>
    <scope>NUCLEOTIDE SEQUENCE [LARGE SCALE GENOMIC DNA]</scope>
    <source>
        <strain evidence="2 5">LMG 1382</strain>
    </source>
</reference>
<keyword evidence="4" id="KW-1185">Reference proteome</keyword>
<keyword evidence="3" id="KW-0121">Carboxypeptidase</keyword>
<sequence length="509" mass="55606">MHARSEWWGVLAGLCLAAATLFPGAARAAEPAAPAACDLNRHVAGAITLKGRKWAYERQLGMLPLKDAKGNAVACLSYVAYSAGKEGSRPVTFFFNGGPGSSGLFLQLGSFGPLRVGAEASHLVAGAPYDVAANPLTLLDVTDLVFVDPVGTGFSHPMGEKKNADFWQVDQDAASSADFVTAYLAMAHRWNAPLYLFGESYGTTRVSITSRILTERGVFLNGLIFMSTILDYGERLPGVDLTNAGYLPSYAAIAWFHHKSGYQDRPLDDVMAQAQDFAAGPYMRALWQGKDLDVASQQGVAEQLSRYLGLSVGDIMDHGLKIDVATFRSALLKSEGLSIGRYDARATAAMSHVTPDLPVFDPANENVRAPLTAIWNRQLDLDFGYAGTRPYVVYDNTISSAWDWRHKARGRARPLETAVTGDDLAEAMTRNPGMQVVFLNGLYDLATPFSLTLHDIRHLDISLERMRQIGFCRYPAGHMMYFDMPALQKISGDLHAFYAHEEPCPWPGR</sequence>
<gene>
    <name evidence="3" type="ORF">C7453_104176</name>
    <name evidence="2" type="ORF">HLH32_09220</name>
</gene>
<dbReference type="EMBL" id="QQAW01000004">
    <property type="protein sequence ID" value="RDI38232.1"/>
    <property type="molecule type" value="Genomic_DNA"/>
</dbReference>
<organism evidence="3 4">
    <name type="scientific">Gluconacetobacter liquefaciens</name>
    <name type="common">Acetobacter liquefaciens</name>
    <dbReference type="NCBI Taxonomy" id="89584"/>
    <lineage>
        <taxon>Bacteria</taxon>
        <taxon>Pseudomonadati</taxon>
        <taxon>Pseudomonadota</taxon>
        <taxon>Alphaproteobacteria</taxon>
        <taxon>Acetobacterales</taxon>
        <taxon>Acetobacteraceae</taxon>
        <taxon>Gluconacetobacter</taxon>
    </lineage>
</organism>
<keyword evidence="3" id="KW-0645">Protease</keyword>
<dbReference type="SUPFAM" id="SSF53474">
    <property type="entry name" value="alpha/beta-Hydrolases"/>
    <property type="match status" value="1"/>
</dbReference>